<evidence type="ECO:0000259" key="4">
    <source>
        <dbReference type="SMART" id="SM00363"/>
    </source>
</evidence>
<dbReference type="InterPro" id="IPR002942">
    <property type="entry name" value="S4_RNA-bd"/>
</dbReference>
<dbReference type="SUPFAM" id="SSF55174">
    <property type="entry name" value="Alpha-L RNA-binding motif"/>
    <property type="match status" value="1"/>
</dbReference>
<dbReference type="GO" id="GO:0032259">
    <property type="term" value="P:methylation"/>
    <property type="evidence" value="ECO:0007669"/>
    <property type="project" value="UniProtKB-KW"/>
</dbReference>
<dbReference type="InterPro" id="IPR047048">
    <property type="entry name" value="TlyA"/>
</dbReference>
<keyword evidence="6" id="KW-1185">Reference proteome</keyword>
<comment type="similarity">
    <text evidence="2">Belongs to the TlyA family.</text>
</comment>
<feature type="domain" description="RNA-binding S4" evidence="4">
    <location>
        <begin position="4"/>
        <end position="62"/>
    </location>
</feature>
<keyword evidence="5" id="KW-0489">Methyltransferase</keyword>
<sequence>MTKERLDKLVLERGLAPSRERAKALIMAGQVVVDDHLADKAGLMVPVEAEIRLKGEPLPYVSRGGLKLAEGLERFGIVVAGLCAIDVGASTGGFTDCLLQRGATRVYAVDVGYGQLAWKLREDSRVVSMEKTNIRHLEPGMLPESPDLAVIDASFISLDKVLPPTLRLIKPDGVVVALIKPQFEVGRGQVGKGGVVRDEKKHQEVVESIGELARGLGLKVLGVCDSPILGPKGNKEFLIHLQKQGDLQPRNTEVPEE</sequence>
<organism evidence="5 6">
    <name type="scientific">Citrifermentans bemidjiense (strain ATCC BAA-1014 / DSM 16622 / JCM 12645 / Bem)</name>
    <name type="common">Geobacter bemidjiensis</name>
    <dbReference type="NCBI Taxonomy" id="404380"/>
    <lineage>
        <taxon>Bacteria</taxon>
        <taxon>Pseudomonadati</taxon>
        <taxon>Thermodesulfobacteriota</taxon>
        <taxon>Desulfuromonadia</taxon>
        <taxon>Geobacterales</taxon>
        <taxon>Geobacteraceae</taxon>
        <taxon>Citrifermentans</taxon>
    </lineage>
</organism>
<dbReference type="eggNOG" id="COG1189">
    <property type="taxonomic scope" value="Bacteria"/>
</dbReference>
<evidence type="ECO:0000313" key="6">
    <source>
        <dbReference type="Proteomes" id="UP000008825"/>
    </source>
</evidence>
<reference evidence="5 6" key="2">
    <citation type="journal article" date="2010" name="BMC Genomics">
        <title>The genome of Geobacter bemidjiensis, exemplar for the subsurface clade of Geobacter species that predominate in Fe(III)-reducing subsurface environments.</title>
        <authorList>
            <person name="Aklujkar M."/>
            <person name="Young N.D."/>
            <person name="Holmes D."/>
            <person name="Chavan M."/>
            <person name="Risso C."/>
            <person name="Kiss H.E."/>
            <person name="Han C.S."/>
            <person name="Land M.L."/>
            <person name="Lovley D.R."/>
        </authorList>
    </citation>
    <scope>NUCLEOTIDE SEQUENCE [LARGE SCALE GENOMIC DNA]</scope>
    <source>
        <strain evidence="6">ATCC BAA-1014 / DSM 16622 / JCM 12645 / Bem</strain>
    </source>
</reference>
<reference evidence="5 6" key="1">
    <citation type="submission" date="2008-07" db="EMBL/GenBank/DDBJ databases">
        <title>Complete sequence of Geobacter bemidjiensis BEM.</title>
        <authorList>
            <consortium name="US DOE Joint Genome Institute"/>
            <person name="Lucas S."/>
            <person name="Copeland A."/>
            <person name="Lapidus A."/>
            <person name="Glavina del Rio T."/>
            <person name="Dalin E."/>
            <person name="Tice H."/>
            <person name="Bruce D."/>
            <person name="Goodwin L."/>
            <person name="Pitluck S."/>
            <person name="Kiss H."/>
            <person name="Brettin T."/>
            <person name="Detter J.C."/>
            <person name="Han C."/>
            <person name="Kuske C.R."/>
            <person name="Schmutz J."/>
            <person name="Larimer F."/>
            <person name="Land M."/>
            <person name="Hauser L."/>
            <person name="Kyrpides N."/>
            <person name="Lykidis A."/>
            <person name="Lovley D."/>
            <person name="Richardson P."/>
        </authorList>
    </citation>
    <scope>NUCLEOTIDE SEQUENCE [LARGE SCALE GENOMIC DNA]</scope>
    <source>
        <strain evidence="6">ATCC BAA-1014 / DSM 16622 / JCM 12645 / Bem</strain>
    </source>
</reference>
<dbReference type="GO" id="GO:0003723">
    <property type="term" value="F:RNA binding"/>
    <property type="evidence" value="ECO:0007669"/>
    <property type="project" value="UniProtKB-KW"/>
</dbReference>
<dbReference type="SUPFAM" id="SSF53335">
    <property type="entry name" value="S-adenosyl-L-methionine-dependent methyltransferases"/>
    <property type="match status" value="1"/>
</dbReference>
<dbReference type="EMBL" id="CP001124">
    <property type="protein sequence ID" value="ACH39662.1"/>
    <property type="molecule type" value="Genomic_DNA"/>
</dbReference>
<dbReference type="KEGG" id="gbm:Gbem_2654"/>
<evidence type="ECO:0000256" key="1">
    <source>
        <dbReference type="ARBA" id="ARBA00022884"/>
    </source>
</evidence>
<dbReference type="PANTHER" id="PTHR32319">
    <property type="entry name" value="BACTERIAL HEMOLYSIN-LIKE PROTEIN"/>
    <property type="match status" value="1"/>
</dbReference>
<accession>B5EHC6</accession>
<name>B5EHC6_CITBB</name>
<keyword evidence="1 3" id="KW-0694">RNA-binding</keyword>
<dbReference type="GO" id="GO:0008168">
    <property type="term" value="F:methyltransferase activity"/>
    <property type="evidence" value="ECO:0007669"/>
    <property type="project" value="UniProtKB-KW"/>
</dbReference>
<dbReference type="InterPro" id="IPR036986">
    <property type="entry name" value="S4_RNA-bd_sf"/>
</dbReference>
<gene>
    <name evidence="5" type="ordered locus">Gbem_2654</name>
</gene>
<protein>
    <submittedName>
        <fullName evidence="5">rRNA methyltransferase, YqxC-related, putative</fullName>
    </submittedName>
</protein>
<dbReference type="Proteomes" id="UP000008825">
    <property type="component" value="Chromosome"/>
</dbReference>
<dbReference type="NCBIfam" id="TIGR00478">
    <property type="entry name" value="tly"/>
    <property type="match status" value="1"/>
</dbReference>
<dbReference type="HOGENOM" id="CLU_058015_3_0_7"/>
<evidence type="ECO:0000313" key="5">
    <source>
        <dbReference type="EMBL" id="ACH39662.1"/>
    </source>
</evidence>
<dbReference type="Gene3D" id="3.40.50.150">
    <property type="entry name" value="Vaccinia Virus protein VP39"/>
    <property type="match status" value="1"/>
</dbReference>
<dbReference type="PROSITE" id="PS50889">
    <property type="entry name" value="S4"/>
    <property type="match status" value="1"/>
</dbReference>
<dbReference type="Pfam" id="PF01728">
    <property type="entry name" value="FtsJ"/>
    <property type="match status" value="1"/>
</dbReference>
<proteinExistence type="inferred from homology"/>
<dbReference type="STRING" id="404380.Gbem_2654"/>
<keyword evidence="5" id="KW-0808">Transferase</keyword>
<dbReference type="CDD" id="cd00165">
    <property type="entry name" value="S4"/>
    <property type="match status" value="1"/>
</dbReference>
<evidence type="ECO:0000256" key="3">
    <source>
        <dbReference type="PROSITE-ProRule" id="PRU00182"/>
    </source>
</evidence>
<dbReference type="InterPro" id="IPR029063">
    <property type="entry name" value="SAM-dependent_MTases_sf"/>
</dbReference>
<dbReference type="PIRSF" id="PIRSF005578">
    <property type="entry name" value="TlyA"/>
    <property type="match status" value="1"/>
</dbReference>
<evidence type="ECO:0000256" key="2">
    <source>
        <dbReference type="ARBA" id="ARBA00029460"/>
    </source>
</evidence>
<dbReference type="OrthoDB" id="9784736at2"/>
<dbReference type="InterPro" id="IPR004538">
    <property type="entry name" value="Hemolysin_A/TlyA"/>
</dbReference>
<dbReference type="RefSeq" id="WP_012531084.1">
    <property type="nucleotide sequence ID" value="NC_011146.1"/>
</dbReference>
<dbReference type="PANTHER" id="PTHR32319:SF0">
    <property type="entry name" value="BACTERIAL HEMOLYSIN-LIKE PROTEIN"/>
    <property type="match status" value="1"/>
</dbReference>
<dbReference type="AlphaFoldDB" id="B5EHC6"/>
<dbReference type="Pfam" id="PF01479">
    <property type="entry name" value="S4"/>
    <property type="match status" value="1"/>
</dbReference>
<dbReference type="CDD" id="cd02440">
    <property type="entry name" value="AdoMet_MTases"/>
    <property type="match status" value="1"/>
</dbReference>
<dbReference type="Gene3D" id="3.10.290.10">
    <property type="entry name" value="RNA-binding S4 domain"/>
    <property type="match status" value="1"/>
</dbReference>
<dbReference type="SMART" id="SM00363">
    <property type="entry name" value="S4"/>
    <property type="match status" value="1"/>
</dbReference>
<dbReference type="InterPro" id="IPR002877">
    <property type="entry name" value="RNA_MeTrfase_FtsJ_dom"/>
</dbReference>